<sequence>MSSFLISRRLSSKLLKLSPSSLVYSHFISQETQIHGFTFCPQSHSSISPFSHQQNPFNQNTLSKSRLFSAFIGERAQIPDVKNKEMTPQRAAKMSSFFISPRLSSKLVTLSPSSSVPFHFTSQETQSHGFRFCAHYSMSPFSQQQNPSTQNKHGFTLSKMETSRYFSTFIRERTQIPDVKNKEMTSTKPLSSSIYTHITNQKPRYLSSSSDPEKSQNDPSKLPSFKHQETEKRDESSEALARCVMKKIFSGTKILFHMVQLHIGLHALIFYMAEGTIPILEVSLLSGILLSFIQLDKLLQFEILSREGQIEKLWLAKFLLFLLQLTLVMLGIVLVFKVVVLMALLGMDV</sequence>
<keyword evidence="2" id="KW-1133">Transmembrane helix</keyword>
<evidence type="ECO:0000256" key="1">
    <source>
        <dbReference type="SAM" id="MobiDB-lite"/>
    </source>
</evidence>
<evidence type="ECO:0000256" key="2">
    <source>
        <dbReference type="SAM" id="Phobius"/>
    </source>
</evidence>
<dbReference type="AlphaFoldDB" id="A0A2C9W2T5"/>
<keyword evidence="2" id="KW-0472">Membrane</keyword>
<organism evidence="3">
    <name type="scientific">Manihot esculenta</name>
    <name type="common">Cassava</name>
    <name type="synonym">Jatropha manihot</name>
    <dbReference type="NCBI Taxonomy" id="3983"/>
    <lineage>
        <taxon>Eukaryota</taxon>
        <taxon>Viridiplantae</taxon>
        <taxon>Streptophyta</taxon>
        <taxon>Embryophyta</taxon>
        <taxon>Tracheophyta</taxon>
        <taxon>Spermatophyta</taxon>
        <taxon>Magnoliopsida</taxon>
        <taxon>eudicotyledons</taxon>
        <taxon>Gunneridae</taxon>
        <taxon>Pentapetalae</taxon>
        <taxon>rosids</taxon>
        <taxon>fabids</taxon>
        <taxon>Malpighiales</taxon>
        <taxon>Euphorbiaceae</taxon>
        <taxon>Crotonoideae</taxon>
        <taxon>Manihoteae</taxon>
        <taxon>Manihot</taxon>
    </lineage>
</organism>
<gene>
    <name evidence="3" type="ORF">MANES_04G154000</name>
</gene>
<accession>A0A2C9W2T5</accession>
<name>A0A2C9W2T5_MANES</name>
<protein>
    <submittedName>
        <fullName evidence="3">Uncharacterized protein</fullName>
    </submittedName>
</protein>
<feature type="transmembrane region" description="Helical" evidence="2">
    <location>
        <begin position="319"/>
        <end position="345"/>
    </location>
</feature>
<reference evidence="3" key="1">
    <citation type="submission" date="2016-02" db="EMBL/GenBank/DDBJ databases">
        <title>WGS assembly of Manihot esculenta.</title>
        <authorList>
            <person name="Bredeson J.V."/>
            <person name="Prochnik S.E."/>
            <person name="Lyons J.B."/>
            <person name="Schmutz J."/>
            <person name="Grimwood J."/>
            <person name="Vrebalov J."/>
            <person name="Bart R.S."/>
            <person name="Amuge T."/>
            <person name="Ferguson M.E."/>
            <person name="Green R."/>
            <person name="Putnam N."/>
            <person name="Stites J."/>
            <person name="Rounsley S."/>
            <person name="Rokhsar D.S."/>
        </authorList>
    </citation>
    <scope>NUCLEOTIDE SEQUENCE [LARGE SCALE GENOMIC DNA]</scope>
    <source>
        <tissue evidence="3">Leaf</tissue>
    </source>
</reference>
<evidence type="ECO:0000313" key="3">
    <source>
        <dbReference type="EMBL" id="OAY53317.1"/>
    </source>
</evidence>
<keyword evidence="2" id="KW-0812">Transmembrane</keyword>
<dbReference type="OrthoDB" id="1908269at2759"/>
<dbReference type="EMBL" id="CM004390">
    <property type="protein sequence ID" value="OAY53317.1"/>
    <property type="molecule type" value="Genomic_DNA"/>
</dbReference>
<proteinExistence type="predicted"/>
<feature type="region of interest" description="Disordered" evidence="1">
    <location>
        <begin position="203"/>
        <end position="233"/>
    </location>
</feature>
<feature type="transmembrane region" description="Helical" evidence="2">
    <location>
        <begin position="279"/>
        <end position="299"/>
    </location>
</feature>